<reference evidence="10" key="1">
    <citation type="submission" date="2020-10" db="EMBL/GenBank/DDBJ databases">
        <authorList>
            <person name="Gilroy R."/>
        </authorList>
    </citation>
    <scope>NUCLEOTIDE SEQUENCE</scope>
    <source>
        <strain evidence="10">USAMLcec3-3695</strain>
    </source>
</reference>
<organism evidence="10 11">
    <name type="scientific">Candidatus Ornithomonoglobus merdipullorum</name>
    <dbReference type="NCBI Taxonomy" id="2840895"/>
    <lineage>
        <taxon>Bacteria</taxon>
        <taxon>Bacillati</taxon>
        <taxon>Bacillota</taxon>
        <taxon>Clostridia</taxon>
        <taxon>Candidatus Ornithomonoglobus</taxon>
    </lineage>
</organism>
<dbReference type="PANTHER" id="PTHR30266:SF2">
    <property type="entry name" value="LARGE-CONDUCTANCE MECHANOSENSITIVE CHANNEL"/>
    <property type="match status" value="1"/>
</dbReference>
<dbReference type="Proteomes" id="UP000824109">
    <property type="component" value="Unassembled WGS sequence"/>
</dbReference>
<keyword evidence="7 9" id="KW-0472">Membrane</keyword>
<dbReference type="GO" id="GO:0008381">
    <property type="term" value="F:mechanosensitive monoatomic ion channel activity"/>
    <property type="evidence" value="ECO:0007669"/>
    <property type="project" value="UniProtKB-UniRule"/>
</dbReference>
<dbReference type="Pfam" id="PF01741">
    <property type="entry name" value="MscL"/>
    <property type="match status" value="1"/>
</dbReference>
<evidence type="ECO:0000256" key="1">
    <source>
        <dbReference type="ARBA" id="ARBA00004141"/>
    </source>
</evidence>
<evidence type="ECO:0000256" key="7">
    <source>
        <dbReference type="ARBA" id="ARBA00023136"/>
    </source>
</evidence>
<name>A0A9D1MB70_9FIRM</name>
<keyword evidence="3 9" id="KW-1003">Cell membrane</keyword>
<evidence type="ECO:0000256" key="3">
    <source>
        <dbReference type="ARBA" id="ARBA00022475"/>
    </source>
</evidence>
<evidence type="ECO:0000256" key="5">
    <source>
        <dbReference type="ARBA" id="ARBA00022989"/>
    </source>
</evidence>
<comment type="subunit">
    <text evidence="9">Homopentamer.</text>
</comment>
<evidence type="ECO:0000313" key="10">
    <source>
        <dbReference type="EMBL" id="HIU57026.1"/>
    </source>
</evidence>
<dbReference type="NCBIfam" id="TIGR00220">
    <property type="entry name" value="mscL"/>
    <property type="match status" value="1"/>
</dbReference>
<dbReference type="GO" id="GO:0005886">
    <property type="term" value="C:plasma membrane"/>
    <property type="evidence" value="ECO:0007669"/>
    <property type="project" value="UniProtKB-SubCell"/>
</dbReference>
<reference evidence="10" key="2">
    <citation type="journal article" date="2021" name="PeerJ">
        <title>Extensive microbial diversity within the chicken gut microbiome revealed by metagenomics and culture.</title>
        <authorList>
            <person name="Gilroy R."/>
            <person name="Ravi A."/>
            <person name="Getino M."/>
            <person name="Pursley I."/>
            <person name="Horton D.L."/>
            <person name="Alikhan N.F."/>
            <person name="Baker D."/>
            <person name="Gharbi K."/>
            <person name="Hall N."/>
            <person name="Watson M."/>
            <person name="Adriaenssens E.M."/>
            <person name="Foster-Nyarko E."/>
            <person name="Jarju S."/>
            <person name="Secka A."/>
            <person name="Antonio M."/>
            <person name="Oren A."/>
            <person name="Chaudhuri R.R."/>
            <person name="La Ragione R."/>
            <person name="Hildebrand F."/>
            <person name="Pallen M.J."/>
        </authorList>
    </citation>
    <scope>NUCLEOTIDE SEQUENCE</scope>
    <source>
        <strain evidence="10">USAMLcec3-3695</strain>
    </source>
</reference>
<dbReference type="InterPro" id="IPR001185">
    <property type="entry name" value="MS_channel"/>
</dbReference>
<keyword evidence="6 9" id="KW-0406">Ion transport</keyword>
<dbReference type="SUPFAM" id="SSF81330">
    <property type="entry name" value="Gated mechanosensitive channel"/>
    <property type="match status" value="1"/>
</dbReference>
<keyword evidence="5 9" id="KW-1133">Transmembrane helix</keyword>
<keyword evidence="4 9" id="KW-0812">Transmembrane</keyword>
<feature type="transmembrane region" description="Helical" evidence="9">
    <location>
        <begin position="17"/>
        <end position="34"/>
    </location>
</feature>
<comment type="function">
    <text evidence="9">Channel that opens in response to stretch forces in the membrane lipid bilayer. May participate in the regulation of osmotic pressure changes within the cell.</text>
</comment>
<dbReference type="PANTHER" id="PTHR30266">
    <property type="entry name" value="MECHANOSENSITIVE CHANNEL MSCL"/>
    <property type="match status" value="1"/>
</dbReference>
<sequence length="137" mass="15192">MKKFIEEFKAFALKGNMFEMAIGIIIGGAFTNIVKSLTDNLINPILNFVTGAAVYTWSDIAGFASSFVSALVNFLIMAFILFCMLKGVNKLMSFGQKKEETPTTKKCPFCRTEIDILATRCPNCTSVLEEKREPAEV</sequence>
<dbReference type="InterPro" id="IPR037673">
    <property type="entry name" value="MSC/AndL"/>
</dbReference>
<evidence type="ECO:0000256" key="9">
    <source>
        <dbReference type="HAMAP-Rule" id="MF_00115"/>
    </source>
</evidence>
<dbReference type="AlphaFoldDB" id="A0A9D1MB70"/>
<feature type="transmembrane region" description="Helical" evidence="9">
    <location>
        <begin position="63"/>
        <end position="85"/>
    </location>
</feature>
<evidence type="ECO:0000256" key="4">
    <source>
        <dbReference type="ARBA" id="ARBA00022692"/>
    </source>
</evidence>
<dbReference type="EMBL" id="DVNB01000046">
    <property type="protein sequence ID" value="HIU57026.1"/>
    <property type="molecule type" value="Genomic_DNA"/>
</dbReference>
<evidence type="ECO:0000256" key="6">
    <source>
        <dbReference type="ARBA" id="ARBA00023065"/>
    </source>
</evidence>
<accession>A0A9D1MB70</accession>
<comment type="subcellular location">
    <subcellularLocation>
        <location evidence="9">Cell membrane</location>
        <topology evidence="9">Multi-pass membrane protein</topology>
    </subcellularLocation>
    <subcellularLocation>
        <location evidence="1">Membrane</location>
        <topology evidence="1">Multi-pass membrane protein</topology>
    </subcellularLocation>
</comment>
<dbReference type="InterPro" id="IPR036019">
    <property type="entry name" value="MscL_channel"/>
</dbReference>
<evidence type="ECO:0000313" key="11">
    <source>
        <dbReference type="Proteomes" id="UP000824109"/>
    </source>
</evidence>
<dbReference type="Gene3D" id="1.10.1200.120">
    <property type="entry name" value="Large-conductance mechanosensitive channel, MscL, domain 1"/>
    <property type="match status" value="1"/>
</dbReference>
<evidence type="ECO:0000256" key="8">
    <source>
        <dbReference type="ARBA" id="ARBA00023303"/>
    </source>
</evidence>
<dbReference type="HAMAP" id="MF_00115">
    <property type="entry name" value="MscL"/>
    <property type="match status" value="1"/>
</dbReference>
<proteinExistence type="inferred from homology"/>
<evidence type="ECO:0000256" key="2">
    <source>
        <dbReference type="ARBA" id="ARBA00022448"/>
    </source>
</evidence>
<dbReference type="PRINTS" id="PR01264">
    <property type="entry name" value="MECHCHANNEL"/>
</dbReference>
<comment type="similarity">
    <text evidence="9">Belongs to the MscL family.</text>
</comment>
<protein>
    <recommendedName>
        <fullName evidence="9">Large-conductance mechanosensitive channel</fullName>
    </recommendedName>
</protein>
<keyword evidence="8 9" id="KW-0407">Ion channel</keyword>
<gene>
    <name evidence="9 10" type="primary">mscL</name>
    <name evidence="10" type="ORF">IAA61_04330</name>
</gene>
<keyword evidence="2 9" id="KW-0813">Transport</keyword>
<comment type="caution">
    <text evidence="10">The sequence shown here is derived from an EMBL/GenBank/DDBJ whole genome shotgun (WGS) entry which is preliminary data.</text>
</comment>